<dbReference type="SUPFAM" id="SSF46785">
    <property type="entry name" value="Winged helix' DNA-binding domain"/>
    <property type="match status" value="1"/>
</dbReference>
<reference evidence="10" key="1">
    <citation type="journal article" date="2019" name="Int. J. Syst. Evol. Microbiol.">
        <title>The Global Catalogue of Microorganisms (GCM) 10K type strain sequencing project: providing services to taxonomists for standard genome sequencing and annotation.</title>
        <authorList>
            <consortium name="The Broad Institute Genomics Platform"/>
            <consortium name="The Broad Institute Genome Sequencing Center for Infectious Disease"/>
            <person name="Wu L."/>
            <person name="Ma J."/>
        </authorList>
    </citation>
    <scope>NUCLEOTIDE SEQUENCE [LARGE SCALE GENOMIC DNA]</scope>
    <source>
        <strain evidence="10">CCUG 59189</strain>
    </source>
</reference>
<dbReference type="SMART" id="SM00345">
    <property type="entry name" value="HTH_GNTR"/>
    <property type="match status" value="1"/>
</dbReference>
<dbReference type="PANTHER" id="PTHR46577:SF1">
    <property type="entry name" value="HTH-TYPE TRANSCRIPTIONAL REGULATORY PROTEIN GABR"/>
    <property type="match status" value="1"/>
</dbReference>
<dbReference type="Gene3D" id="1.10.10.10">
    <property type="entry name" value="Winged helix-like DNA-binding domain superfamily/Winged helix DNA-binding domain"/>
    <property type="match status" value="1"/>
</dbReference>
<dbReference type="EMBL" id="JBHTLM010000015">
    <property type="protein sequence ID" value="MFD1178307.1"/>
    <property type="molecule type" value="Genomic_DNA"/>
</dbReference>
<dbReference type="SUPFAM" id="SSF53383">
    <property type="entry name" value="PLP-dependent transferases"/>
    <property type="match status" value="1"/>
</dbReference>
<dbReference type="InterPro" id="IPR036390">
    <property type="entry name" value="WH_DNA-bd_sf"/>
</dbReference>
<evidence type="ECO:0000256" key="3">
    <source>
        <dbReference type="ARBA" id="ARBA00022576"/>
    </source>
</evidence>
<dbReference type="PANTHER" id="PTHR46577">
    <property type="entry name" value="HTH-TYPE TRANSCRIPTIONAL REGULATORY PROTEIN GABR"/>
    <property type="match status" value="1"/>
</dbReference>
<dbReference type="GO" id="GO:0008483">
    <property type="term" value="F:transaminase activity"/>
    <property type="evidence" value="ECO:0007669"/>
    <property type="project" value="UniProtKB-KW"/>
</dbReference>
<evidence type="ECO:0000313" key="9">
    <source>
        <dbReference type="EMBL" id="MFD1178307.1"/>
    </source>
</evidence>
<evidence type="ECO:0000313" key="10">
    <source>
        <dbReference type="Proteomes" id="UP001597262"/>
    </source>
</evidence>
<dbReference type="InterPro" id="IPR015424">
    <property type="entry name" value="PyrdxlP-dep_Trfase"/>
</dbReference>
<protein>
    <submittedName>
        <fullName evidence="9">PLP-dependent aminotransferase family protein</fullName>
    </submittedName>
</protein>
<dbReference type="InterPro" id="IPR036388">
    <property type="entry name" value="WH-like_DNA-bd_sf"/>
</dbReference>
<dbReference type="Proteomes" id="UP001597262">
    <property type="component" value="Unassembled WGS sequence"/>
</dbReference>
<accession>A0ABW3S1F7</accession>
<keyword evidence="7" id="KW-0804">Transcription</keyword>
<dbReference type="InterPro" id="IPR004839">
    <property type="entry name" value="Aminotransferase_I/II_large"/>
</dbReference>
<dbReference type="InterPro" id="IPR000524">
    <property type="entry name" value="Tscrpt_reg_HTH_GntR"/>
</dbReference>
<evidence type="ECO:0000256" key="5">
    <source>
        <dbReference type="ARBA" id="ARBA00023015"/>
    </source>
</evidence>
<feature type="domain" description="HTH gntR-type" evidence="8">
    <location>
        <begin position="16"/>
        <end position="84"/>
    </location>
</feature>
<evidence type="ECO:0000256" key="1">
    <source>
        <dbReference type="ARBA" id="ARBA00001933"/>
    </source>
</evidence>
<proteinExistence type="inferred from homology"/>
<dbReference type="CDD" id="cd00609">
    <property type="entry name" value="AAT_like"/>
    <property type="match status" value="1"/>
</dbReference>
<evidence type="ECO:0000256" key="7">
    <source>
        <dbReference type="ARBA" id="ARBA00023163"/>
    </source>
</evidence>
<comment type="cofactor">
    <cofactor evidence="1">
        <name>pyridoxal 5'-phosphate</name>
        <dbReference type="ChEBI" id="CHEBI:597326"/>
    </cofactor>
</comment>
<keyword evidence="6" id="KW-0238">DNA-binding</keyword>
<dbReference type="InterPro" id="IPR015421">
    <property type="entry name" value="PyrdxlP-dep_Trfase_major"/>
</dbReference>
<comment type="similarity">
    <text evidence="2">In the C-terminal section; belongs to the class-I pyridoxal-phosphate-dependent aminotransferase family.</text>
</comment>
<evidence type="ECO:0000256" key="6">
    <source>
        <dbReference type="ARBA" id="ARBA00023125"/>
    </source>
</evidence>
<sequence length="496" mass="54364">MPDFTVPLSSYTEKYRYKYLALFHALRSAIHDGTLPEGTRLPSTRELAEMYGLSRGSVSQAYEMLLAEGYVRTTVGSGTFVTGVLGKAPESAAATAQMTLSPWGSRMVAAMQQSGDAAEGLANTPAPAAAEALISFRDSGPREALFPSAEWKSALAWVARSKHGAHAAAAADPAGDRELRAAIAAHLRRSRGISADAEQICLFNGSMQAITLLTQLLLGEGEPAVLEDPCYYGITRAVSACGGVAVPAQLDGEGMVPRDFVARLLFVTPGRQFPTGVVLSPARRRELLAWAARRNAVIVEDDYDSEFRWSGRPLEPLKALDRDERVVYIGSFSKTMFAALRVGYAVLPRSLIRPVTLAKALYEPAPPAHQEQQALARFMLTGGYERHLRRMRRHYGAMQAALRQGLEQEIGDLFELRPADSGLLVYALWRRSPEEFQAFREAAYARGVVFRNAEIYRQTPGPPAACFGFAHLDKNALYEGISRLKEAWKDIQVTRV</sequence>
<evidence type="ECO:0000259" key="8">
    <source>
        <dbReference type="PROSITE" id="PS50949"/>
    </source>
</evidence>
<comment type="caution">
    <text evidence="9">The sequence shown here is derived from an EMBL/GenBank/DDBJ whole genome shotgun (WGS) entry which is preliminary data.</text>
</comment>
<dbReference type="Pfam" id="PF00392">
    <property type="entry name" value="GntR"/>
    <property type="match status" value="1"/>
</dbReference>
<dbReference type="Pfam" id="PF00155">
    <property type="entry name" value="Aminotran_1_2"/>
    <property type="match status" value="1"/>
</dbReference>
<dbReference type="InterPro" id="IPR051446">
    <property type="entry name" value="HTH_trans_reg/aminotransferase"/>
</dbReference>
<dbReference type="RefSeq" id="WP_379320747.1">
    <property type="nucleotide sequence ID" value="NZ_JBHTLM010000015.1"/>
</dbReference>
<keyword evidence="3 9" id="KW-0032">Aminotransferase</keyword>
<keyword evidence="3 9" id="KW-0808">Transferase</keyword>
<keyword evidence="4" id="KW-0663">Pyridoxal phosphate</keyword>
<evidence type="ECO:0000256" key="4">
    <source>
        <dbReference type="ARBA" id="ARBA00022898"/>
    </source>
</evidence>
<organism evidence="9 10">
    <name type="scientific">Paenibacillus puldeungensis</name>
    <dbReference type="NCBI Taxonomy" id="696536"/>
    <lineage>
        <taxon>Bacteria</taxon>
        <taxon>Bacillati</taxon>
        <taxon>Bacillota</taxon>
        <taxon>Bacilli</taxon>
        <taxon>Bacillales</taxon>
        <taxon>Paenibacillaceae</taxon>
        <taxon>Paenibacillus</taxon>
    </lineage>
</organism>
<evidence type="ECO:0000256" key="2">
    <source>
        <dbReference type="ARBA" id="ARBA00005384"/>
    </source>
</evidence>
<name>A0ABW3S1F7_9BACL</name>
<dbReference type="Gene3D" id="3.40.640.10">
    <property type="entry name" value="Type I PLP-dependent aspartate aminotransferase-like (Major domain)"/>
    <property type="match status" value="1"/>
</dbReference>
<keyword evidence="10" id="KW-1185">Reference proteome</keyword>
<keyword evidence="5" id="KW-0805">Transcription regulation</keyword>
<dbReference type="CDD" id="cd07377">
    <property type="entry name" value="WHTH_GntR"/>
    <property type="match status" value="1"/>
</dbReference>
<dbReference type="PRINTS" id="PR00035">
    <property type="entry name" value="HTHGNTR"/>
</dbReference>
<dbReference type="PROSITE" id="PS50949">
    <property type="entry name" value="HTH_GNTR"/>
    <property type="match status" value="1"/>
</dbReference>
<gene>
    <name evidence="9" type="ORF">ACFQ3W_18685</name>
</gene>